<dbReference type="AlphaFoldDB" id="A0A5C6EKF8"/>
<name>A0A5C6EKF8_9BACT</name>
<dbReference type="Proteomes" id="UP000318288">
    <property type="component" value="Unassembled WGS sequence"/>
</dbReference>
<protein>
    <submittedName>
        <fullName evidence="1">Uncharacterized protein</fullName>
    </submittedName>
</protein>
<keyword evidence="2" id="KW-1185">Reference proteome</keyword>
<evidence type="ECO:0000313" key="2">
    <source>
        <dbReference type="Proteomes" id="UP000318288"/>
    </source>
</evidence>
<reference evidence="1 2" key="1">
    <citation type="submission" date="2019-02" db="EMBL/GenBank/DDBJ databases">
        <title>Deep-cultivation of Planctomycetes and their phenomic and genomic characterization uncovers novel biology.</title>
        <authorList>
            <person name="Wiegand S."/>
            <person name="Jogler M."/>
            <person name="Boedeker C."/>
            <person name="Pinto D."/>
            <person name="Vollmers J."/>
            <person name="Rivas-Marin E."/>
            <person name="Kohn T."/>
            <person name="Peeters S.H."/>
            <person name="Heuer A."/>
            <person name="Rast P."/>
            <person name="Oberbeckmann S."/>
            <person name="Bunk B."/>
            <person name="Jeske O."/>
            <person name="Meyerdierks A."/>
            <person name="Storesund J.E."/>
            <person name="Kallscheuer N."/>
            <person name="Luecker S."/>
            <person name="Lage O.M."/>
            <person name="Pohl T."/>
            <person name="Merkel B.J."/>
            <person name="Hornburger P."/>
            <person name="Mueller R.-W."/>
            <person name="Bruemmer F."/>
            <person name="Labrenz M."/>
            <person name="Spormann A.M."/>
            <person name="Op Den Camp H."/>
            <person name="Overmann J."/>
            <person name="Amann R."/>
            <person name="Jetten M.S.M."/>
            <person name="Mascher T."/>
            <person name="Medema M.H."/>
            <person name="Devos D.P."/>
            <person name="Kaster A.-K."/>
            <person name="Ovreas L."/>
            <person name="Rohde M."/>
            <person name="Galperin M.Y."/>
            <person name="Jogler C."/>
        </authorList>
    </citation>
    <scope>NUCLEOTIDE SEQUENCE [LARGE SCALE GENOMIC DNA]</scope>
    <source>
        <strain evidence="1 2">Poly51</strain>
    </source>
</reference>
<dbReference type="EMBL" id="SJPW01000006">
    <property type="protein sequence ID" value="TWU48955.1"/>
    <property type="molecule type" value="Genomic_DNA"/>
</dbReference>
<organism evidence="1 2">
    <name type="scientific">Rubripirellula tenax</name>
    <dbReference type="NCBI Taxonomy" id="2528015"/>
    <lineage>
        <taxon>Bacteria</taxon>
        <taxon>Pseudomonadati</taxon>
        <taxon>Planctomycetota</taxon>
        <taxon>Planctomycetia</taxon>
        <taxon>Pirellulales</taxon>
        <taxon>Pirellulaceae</taxon>
        <taxon>Rubripirellula</taxon>
    </lineage>
</organism>
<evidence type="ECO:0000313" key="1">
    <source>
        <dbReference type="EMBL" id="TWU48955.1"/>
    </source>
</evidence>
<sequence>MTSRSAYRALSRPASKLQRFRKRVDRRRSVRHCCWSRCITRACRARRVFDQFTERFVKRFGPVRLRHIRFTIDVTNVASQLQGLVPITAVISGDGQTTCKQTRKRTTRPPLHHMVLSSSLFRDQRLQFFQVCKDISCACLYVCVRIACELLNGWDRILGVSSDQVECIDRHQSSAHVV</sequence>
<gene>
    <name evidence="1" type="ORF">Poly51_48590</name>
</gene>
<comment type="caution">
    <text evidence="1">The sequence shown here is derived from an EMBL/GenBank/DDBJ whole genome shotgun (WGS) entry which is preliminary data.</text>
</comment>
<proteinExistence type="predicted"/>
<accession>A0A5C6EKF8</accession>